<proteinExistence type="predicted"/>
<protein>
    <recommendedName>
        <fullName evidence="1">BTB domain-containing protein</fullName>
    </recommendedName>
</protein>
<feature type="domain" description="BTB" evidence="1">
    <location>
        <begin position="46"/>
        <end position="118"/>
    </location>
</feature>
<reference evidence="2" key="1">
    <citation type="submission" date="2021-01" db="EMBL/GenBank/DDBJ databases">
        <authorList>
            <person name="Kaushik A."/>
        </authorList>
    </citation>
    <scope>NUCLEOTIDE SEQUENCE</scope>
    <source>
        <strain evidence="2">AG6-10EEA</strain>
    </source>
</reference>
<dbReference type="EMBL" id="CAJMXA010000868">
    <property type="protein sequence ID" value="CAE6445269.1"/>
    <property type="molecule type" value="Genomic_DNA"/>
</dbReference>
<gene>
    <name evidence="2" type="ORF">RDB_LOCUS41703</name>
</gene>
<dbReference type="Gene3D" id="3.30.710.10">
    <property type="entry name" value="Potassium Channel Kv1.1, Chain A"/>
    <property type="match status" value="1"/>
</dbReference>
<evidence type="ECO:0000313" key="3">
    <source>
        <dbReference type="Proteomes" id="UP000663853"/>
    </source>
</evidence>
<dbReference type="CDD" id="cd18186">
    <property type="entry name" value="BTB_POZ_ZBTB_KLHL-like"/>
    <property type="match status" value="1"/>
</dbReference>
<sequence length="237" mass="26497">MASTSLELGTGPSISLARETVLPGRVPANRPPPSIKRHSEFYFKEAMVIIQVESTLYKIHKHMLLKSETFSDMFKLPNETAASLGEGTERPIVLQGIAVSDFEALLEVLYASYYSADQSEPSSTLIIPAFRLAKMWNFTDLCAHLKPIAETMFSEVDKIVFAREFEFDQWIVPAHIKLCQRDSPLNSEEAVKVGLSSLLFISRIREEKLNSPSRAMADSAIQAKADAWIKDGCRINT</sequence>
<dbReference type="OrthoDB" id="3135375at2759"/>
<dbReference type="Pfam" id="PF00651">
    <property type="entry name" value="BTB"/>
    <property type="match status" value="1"/>
</dbReference>
<comment type="caution">
    <text evidence="2">The sequence shown here is derived from an EMBL/GenBank/DDBJ whole genome shotgun (WGS) entry which is preliminary data.</text>
</comment>
<dbReference type="Proteomes" id="UP000663853">
    <property type="component" value="Unassembled WGS sequence"/>
</dbReference>
<accession>A0A8H3B106</accession>
<organism evidence="2 3">
    <name type="scientific">Rhizoctonia solani</name>
    <dbReference type="NCBI Taxonomy" id="456999"/>
    <lineage>
        <taxon>Eukaryota</taxon>
        <taxon>Fungi</taxon>
        <taxon>Dikarya</taxon>
        <taxon>Basidiomycota</taxon>
        <taxon>Agaricomycotina</taxon>
        <taxon>Agaricomycetes</taxon>
        <taxon>Cantharellales</taxon>
        <taxon>Ceratobasidiaceae</taxon>
        <taxon>Rhizoctonia</taxon>
    </lineage>
</organism>
<name>A0A8H3B106_9AGAM</name>
<dbReference type="SUPFAM" id="SSF54695">
    <property type="entry name" value="POZ domain"/>
    <property type="match status" value="1"/>
</dbReference>
<dbReference type="InterPro" id="IPR000210">
    <property type="entry name" value="BTB/POZ_dom"/>
</dbReference>
<evidence type="ECO:0000313" key="2">
    <source>
        <dbReference type="EMBL" id="CAE6445269.1"/>
    </source>
</evidence>
<dbReference type="PROSITE" id="PS50097">
    <property type="entry name" value="BTB"/>
    <property type="match status" value="1"/>
</dbReference>
<evidence type="ECO:0000259" key="1">
    <source>
        <dbReference type="PROSITE" id="PS50097"/>
    </source>
</evidence>
<dbReference type="InterPro" id="IPR011333">
    <property type="entry name" value="SKP1/BTB/POZ_sf"/>
</dbReference>
<dbReference type="AlphaFoldDB" id="A0A8H3B106"/>